<dbReference type="AlphaFoldDB" id="A0A1I4AE19"/>
<keyword evidence="1" id="KW-1133">Transmembrane helix</keyword>
<organism evidence="2 3">
    <name type="scientific">Geodermatophilus ruber</name>
    <dbReference type="NCBI Taxonomy" id="504800"/>
    <lineage>
        <taxon>Bacteria</taxon>
        <taxon>Bacillati</taxon>
        <taxon>Actinomycetota</taxon>
        <taxon>Actinomycetes</taxon>
        <taxon>Geodermatophilales</taxon>
        <taxon>Geodermatophilaceae</taxon>
        <taxon>Geodermatophilus</taxon>
    </lineage>
</organism>
<dbReference type="STRING" id="504800.SAMN04488085_102198"/>
<feature type="transmembrane region" description="Helical" evidence="1">
    <location>
        <begin position="7"/>
        <end position="28"/>
    </location>
</feature>
<evidence type="ECO:0000256" key="1">
    <source>
        <dbReference type="SAM" id="Phobius"/>
    </source>
</evidence>
<evidence type="ECO:0000313" key="3">
    <source>
        <dbReference type="Proteomes" id="UP000199152"/>
    </source>
</evidence>
<dbReference type="Proteomes" id="UP000199152">
    <property type="component" value="Unassembled WGS sequence"/>
</dbReference>
<keyword evidence="3" id="KW-1185">Reference proteome</keyword>
<proteinExistence type="predicted"/>
<dbReference type="InParanoid" id="A0A1I4AE19"/>
<name>A0A1I4AE19_9ACTN</name>
<protein>
    <submittedName>
        <fullName evidence="2">Uncharacterized protein</fullName>
    </submittedName>
</protein>
<sequence>MAFEEKRAWVMVLVAVAAYVCYVGVVLGRAGGAPLTEVPYAATLLWTVGGAIGASIVLNIVLSTVFPEGANEKDQRDREIHRLGEYIGQSFVVVGAVAALGMALAEWDPFWIANAVYLGFTLSAVLGSVAKIIAYRRGFQSW</sequence>
<feature type="transmembrane region" description="Helical" evidence="1">
    <location>
        <begin position="40"/>
        <end position="62"/>
    </location>
</feature>
<dbReference type="RefSeq" id="WP_091321394.1">
    <property type="nucleotide sequence ID" value="NZ_FOSW01000002.1"/>
</dbReference>
<dbReference type="OrthoDB" id="4559359at2"/>
<feature type="transmembrane region" description="Helical" evidence="1">
    <location>
        <begin position="83"/>
        <end position="105"/>
    </location>
</feature>
<keyword evidence="1" id="KW-0472">Membrane</keyword>
<keyword evidence="1" id="KW-0812">Transmembrane</keyword>
<dbReference type="EMBL" id="FOSW01000002">
    <property type="protein sequence ID" value="SFK54682.1"/>
    <property type="molecule type" value="Genomic_DNA"/>
</dbReference>
<gene>
    <name evidence="2" type="ORF">SAMN04488085_102198</name>
</gene>
<accession>A0A1I4AE19</accession>
<feature type="transmembrane region" description="Helical" evidence="1">
    <location>
        <begin position="111"/>
        <end position="134"/>
    </location>
</feature>
<evidence type="ECO:0000313" key="2">
    <source>
        <dbReference type="EMBL" id="SFK54682.1"/>
    </source>
</evidence>
<reference evidence="2 3" key="1">
    <citation type="submission" date="2016-10" db="EMBL/GenBank/DDBJ databases">
        <authorList>
            <person name="de Groot N.N."/>
        </authorList>
    </citation>
    <scope>NUCLEOTIDE SEQUENCE [LARGE SCALE GENOMIC DNA]</scope>
    <source>
        <strain evidence="2 3">DSM 45317</strain>
    </source>
</reference>